<dbReference type="AlphaFoldDB" id="A0A9N9F9G7"/>
<feature type="domain" description="Crinkler effector protein N-terminal" evidence="4">
    <location>
        <begin position="4"/>
        <end position="102"/>
    </location>
</feature>
<reference evidence="5" key="1">
    <citation type="submission" date="2021-06" db="EMBL/GenBank/DDBJ databases">
        <authorList>
            <person name="Kallberg Y."/>
            <person name="Tangrot J."/>
            <person name="Rosling A."/>
        </authorList>
    </citation>
    <scope>NUCLEOTIDE SEQUENCE</scope>
    <source>
        <strain evidence="5">BR232B</strain>
    </source>
</reference>
<name>A0A9N9F9G7_9GLOM</name>
<keyword evidence="3" id="KW-0964">Secreted</keyword>
<dbReference type="EMBL" id="CAJVPI010000321">
    <property type="protein sequence ID" value="CAG8518905.1"/>
    <property type="molecule type" value="Genomic_DNA"/>
</dbReference>
<evidence type="ECO:0000313" key="5">
    <source>
        <dbReference type="EMBL" id="CAG8518905.1"/>
    </source>
</evidence>
<comment type="subcellular location">
    <subcellularLocation>
        <location evidence="1">Host cell</location>
    </subcellularLocation>
    <subcellularLocation>
        <location evidence="2">Secreted</location>
    </subcellularLocation>
</comment>
<comment type="caution">
    <text evidence="5">The sequence shown here is derived from an EMBL/GenBank/DDBJ whole genome shotgun (WGS) entry which is preliminary data.</text>
</comment>
<dbReference type="Pfam" id="PF20147">
    <property type="entry name" value="Crinkler"/>
    <property type="match status" value="1"/>
</dbReference>
<evidence type="ECO:0000259" key="4">
    <source>
        <dbReference type="Pfam" id="PF20147"/>
    </source>
</evidence>
<dbReference type="Proteomes" id="UP000789739">
    <property type="component" value="Unassembled WGS sequence"/>
</dbReference>
<organism evidence="5 6">
    <name type="scientific">Paraglomus brasilianum</name>
    <dbReference type="NCBI Taxonomy" id="144538"/>
    <lineage>
        <taxon>Eukaryota</taxon>
        <taxon>Fungi</taxon>
        <taxon>Fungi incertae sedis</taxon>
        <taxon>Mucoromycota</taxon>
        <taxon>Glomeromycotina</taxon>
        <taxon>Glomeromycetes</taxon>
        <taxon>Paraglomerales</taxon>
        <taxon>Paraglomeraceae</taxon>
        <taxon>Paraglomus</taxon>
    </lineage>
</organism>
<accession>A0A9N9F9G7</accession>
<evidence type="ECO:0000256" key="2">
    <source>
        <dbReference type="ARBA" id="ARBA00004613"/>
    </source>
</evidence>
<evidence type="ECO:0000313" key="6">
    <source>
        <dbReference type="Proteomes" id="UP000789739"/>
    </source>
</evidence>
<protein>
    <submittedName>
        <fullName evidence="5">356_t:CDS:1</fullName>
    </submittedName>
</protein>
<evidence type="ECO:0000256" key="3">
    <source>
        <dbReference type="ARBA" id="ARBA00022525"/>
    </source>
</evidence>
<dbReference type="OrthoDB" id="2351813at2759"/>
<sequence length="688" mass="78836">MDDLKLFCLVQGNAIAQAFPLSINRNENIGQLKKAIKAKKIPEFNFFDADRLKIWKVQIRADNDKEPNKLTLHNNDQLLASRKISSYFTDKPLDKHIHIVVKPPKLIHISLNLVLEVGLLNEGGSVEYLGRDRIYKATLRESCLCTKDGKYSSFIEFIRVARRLKPDETPIPYDFHSLRINNMTYQEVRDKIYKFVSYKYEDSLFIDHFSIPWDDDLENRLRQLHSEKDVVEIFWGRSLKEDEATWRVYVICRSISYLRKKRTETVMEDQMIRFRTIDEGLSNAEIRQRILLDSQSREIPKKLQKAFDEALDNELGQSFREMHYNLVGMSTGYKRIQKKLTKIPAIILYVRQKGILRRGCDKFPNQIRGYPVDVVEARSAIPYGYGVTSCQTYKNGVSLGSSIGITESQGTSGTLSAVVRDKKSEQTGILSCEHVCRFCESSTGMGVIIHQPSHKDLDNLIQKFDELGYANPAFKKILEDPHNISMINEVRQNSALACYERGMRRNFFSKVHQKNFGVDTAFCISKNSNRTLCPNKFAIPKDLFEKANLPEDTLGRATGLTLGKLVPIDSAISIDLTNESIKFAEEQGGQGQIPLRNNNDLIGYMKSPLIQEIDKKCQKCYPTVWFDRQLIFKFNYEDFRPGDSGASVMDKGGKALGILHALWITDNFRYAIASPYFAVFEALDVVEI</sequence>
<gene>
    <name evidence="5" type="ORF">PBRASI_LOCUS3517</name>
</gene>
<keyword evidence="6" id="KW-1185">Reference proteome</keyword>
<dbReference type="GO" id="GO:0043657">
    <property type="term" value="C:host cell"/>
    <property type="evidence" value="ECO:0007669"/>
    <property type="project" value="UniProtKB-SubCell"/>
</dbReference>
<dbReference type="InterPro" id="IPR045379">
    <property type="entry name" value="Crinkler_N"/>
</dbReference>
<proteinExistence type="predicted"/>
<evidence type="ECO:0000256" key="1">
    <source>
        <dbReference type="ARBA" id="ARBA00004340"/>
    </source>
</evidence>
<dbReference type="GO" id="GO:0005576">
    <property type="term" value="C:extracellular region"/>
    <property type="evidence" value="ECO:0007669"/>
    <property type="project" value="UniProtKB-SubCell"/>
</dbReference>